<dbReference type="InterPro" id="IPR001048">
    <property type="entry name" value="Asp/Glu/Uridylate_kinase"/>
</dbReference>
<comment type="pathway">
    <text evidence="2 14">Amino-acid biosynthesis; L-methionine biosynthesis via de novo pathway; L-homoserine from L-aspartate: step 1/3.</text>
</comment>
<evidence type="ECO:0000256" key="9">
    <source>
        <dbReference type="ARBA" id="ARBA00022840"/>
    </source>
</evidence>
<feature type="binding site" evidence="12">
    <location>
        <position position="177"/>
    </location>
    <ligand>
        <name>ATP</name>
        <dbReference type="ChEBI" id="CHEBI:30616"/>
    </ligand>
</feature>
<keyword evidence="5 14" id="KW-0028">Amino-acid biosynthesis</keyword>
<dbReference type="SUPFAM" id="SSF53633">
    <property type="entry name" value="Carbamate kinase-like"/>
    <property type="match status" value="1"/>
</dbReference>
<evidence type="ECO:0000256" key="6">
    <source>
        <dbReference type="ARBA" id="ARBA00022679"/>
    </source>
</evidence>
<dbReference type="CDD" id="cd04261">
    <property type="entry name" value="AAK_AKii-LysC-BS"/>
    <property type="match status" value="1"/>
</dbReference>
<dbReference type="NCBIfam" id="NF005155">
    <property type="entry name" value="PRK06635.1-4"/>
    <property type="match status" value="1"/>
</dbReference>
<evidence type="ECO:0000256" key="7">
    <source>
        <dbReference type="ARBA" id="ARBA00022741"/>
    </source>
</evidence>
<dbReference type="GO" id="GO:0009088">
    <property type="term" value="P:threonine biosynthetic process"/>
    <property type="evidence" value="ECO:0007669"/>
    <property type="project" value="UniProtKB-UniPathway"/>
</dbReference>
<feature type="binding site" evidence="12">
    <location>
        <begin position="6"/>
        <end position="9"/>
    </location>
    <ligand>
        <name>ATP</name>
        <dbReference type="ChEBI" id="CHEBI:30616"/>
    </ligand>
</feature>
<dbReference type="PANTHER" id="PTHR21499">
    <property type="entry name" value="ASPARTATE KINASE"/>
    <property type="match status" value="1"/>
</dbReference>
<dbReference type="CDD" id="cd04891">
    <property type="entry name" value="ACT_AK-LysC-DapG-like_1"/>
    <property type="match status" value="1"/>
</dbReference>
<evidence type="ECO:0000313" key="17">
    <source>
        <dbReference type="Proteomes" id="UP000242592"/>
    </source>
</evidence>
<dbReference type="Proteomes" id="UP000242592">
    <property type="component" value="Unassembled WGS sequence"/>
</dbReference>
<keyword evidence="9 12" id="KW-0067">ATP-binding</keyword>
<dbReference type="AlphaFoldDB" id="A0A1M5SK77"/>
<evidence type="ECO:0000256" key="4">
    <source>
        <dbReference type="ARBA" id="ARBA00010122"/>
    </source>
</evidence>
<dbReference type="GO" id="GO:0004072">
    <property type="term" value="F:aspartate kinase activity"/>
    <property type="evidence" value="ECO:0007669"/>
    <property type="project" value="UniProtKB-EC"/>
</dbReference>
<dbReference type="InterPro" id="IPR041740">
    <property type="entry name" value="AKii-LysC-BS"/>
</dbReference>
<evidence type="ECO:0000256" key="8">
    <source>
        <dbReference type="ARBA" id="ARBA00022777"/>
    </source>
</evidence>
<dbReference type="Gene3D" id="3.40.1160.10">
    <property type="entry name" value="Acetylglutamate kinase-like"/>
    <property type="match status" value="1"/>
</dbReference>
<evidence type="ECO:0000256" key="5">
    <source>
        <dbReference type="ARBA" id="ARBA00022605"/>
    </source>
</evidence>
<keyword evidence="17" id="KW-1185">Reference proteome</keyword>
<dbReference type="InterPro" id="IPR054352">
    <property type="entry name" value="ACT_Aspartokinase"/>
</dbReference>
<evidence type="ECO:0000256" key="14">
    <source>
        <dbReference type="RuleBase" id="RU004249"/>
    </source>
</evidence>
<dbReference type="PROSITE" id="PS51671">
    <property type="entry name" value="ACT"/>
    <property type="match status" value="2"/>
</dbReference>
<sequence>MIVVQKYGGSSIADKEKILNVAKRIKKRVENGEKVIVIVSAMGKTTDKLIDLAKSISNKPHPREMDMLLSTGEQVSIALLSIALNELGIKAKSFNAFQLNIQTTHDYTKARIKDIDSDKILRELNENSVIIVAGFQGVTKHGDLTTLGRGGSDTTAVAIAAKLNTSCEIYSDVEGIYTCDPRIVPNAKKLTYITYDDVLELSSLGAKVLHSRAAELAKKYNVKLYCASSFSEEEGTWVVDKLPEWLEQPVVTGATIERNQIKITINNLPKDDVILKKIFKELSEKNINIDMISMFSDADNFHLSFSVLNDLKDIIENSIKQIDSSINISYQGLFDKVSIVGVGMKSSPGVAARFFKVLADNSIMPELVTTSEIKISVLVSKEKSEQLLRKLVKEFSLGS</sequence>
<keyword evidence="6 13" id="KW-0808">Transferase</keyword>
<dbReference type="GO" id="GO:0005524">
    <property type="term" value="F:ATP binding"/>
    <property type="evidence" value="ECO:0007669"/>
    <property type="project" value="UniProtKB-KW"/>
</dbReference>
<evidence type="ECO:0000256" key="13">
    <source>
        <dbReference type="RuleBase" id="RU003448"/>
    </source>
</evidence>
<evidence type="ECO:0000256" key="1">
    <source>
        <dbReference type="ARBA" id="ARBA00004766"/>
    </source>
</evidence>
<dbReference type="InterPro" id="IPR045865">
    <property type="entry name" value="ACT-like_dom_sf"/>
</dbReference>
<reference evidence="17" key="1">
    <citation type="submission" date="2016-11" db="EMBL/GenBank/DDBJ databases">
        <authorList>
            <person name="Varghese N."/>
            <person name="Submissions S."/>
        </authorList>
    </citation>
    <scope>NUCLEOTIDE SEQUENCE [LARGE SCALE GENOMIC DNA]</scope>
    <source>
        <strain evidence="17">DSM 15807</strain>
    </source>
</reference>
<organism evidence="16 17">
    <name type="scientific">Thermosipho atlanticus DSM 15807</name>
    <dbReference type="NCBI Taxonomy" id="1123380"/>
    <lineage>
        <taxon>Bacteria</taxon>
        <taxon>Thermotogati</taxon>
        <taxon>Thermotogota</taxon>
        <taxon>Thermotogae</taxon>
        <taxon>Thermotogales</taxon>
        <taxon>Fervidobacteriaceae</taxon>
        <taxon>Thermosipho</taxon>
    </lineage>
</organism>
<evidence type="ECO:0000259" key="15">
    <source>
        <dbReference type="PROSITE" id="PS51671"/>
    </source>
</evidence>
<dbReference type="InterPro" id="IPR001341">
    <property type="entry name" value="Asp_kinase"/>
</dbReference>
<feature type="binding site" evidence="12">
    <location>
        <position position="182"/>
    </location>
    <ligand>
        <name>ATP</name>
        <dbReference type="ChEBI" id="CHEBI:30616"/>
    </ligand>
</feature>
<dbReference type="GO" id="GO:0009089">
    <property type="term" value="P:lysine biosynthetic process via diaminopimelate"/>
    <property type="evidence" value="ECO:0007669"/>
    <property type="project" value="UniProtKB-UniPathway"/>
</dbReference>
<evidence type="ECO:0000256" key="3">
    <source>
        <dbReference type="ARBA" id="ARBA00005139"/>
    </source>
</evidence>
<evidence type="ECO:0000256" key="12">
    <source>
        <dbReference type="PIRSR" id="PIRSR000726-1"/>
    </source>
</evidence>
<evidence type="ECO:0000256" key="11">
    <source>
        <dbReference type="ARBA" id="ARBA00047872"/>
    </source>
</evidence>
<comment type="pathway">
    <text evidence="1 14">Amino-acid biosynthesis; L-lysine biosynthesis via DAP pathway; (S)-tetrahydrodipicolinate from L-aspartate: step 1/4.</text>
</comment>
<dbReference type="OrthoDB" id="9799110at2"/>
<feature type="domain" description="ACT" evidence="15">
    <location>
        <begin position="263"/>
        <end position="331"/>
    </location>
</feature>
<proteinExistence type="inferred from homology"/>
<dbReference type="CDD" id="cd04936">
    <property type="entry name" value="ACT_AKii-LysC-BS-like_2"/>
    <property type="match status" value="1"/>
</dbReference>
<comment type="pathway">
    <text evidence="3 14">Amino-acid biosynthesis; L-threonine biosynthesis; L-threonine from L-aspartate: step 1/5.</text>
</comment>
<dbReference type="InterPro" id="IPR018042">
    <property type="entry name" value="Aspartate_kinase_CS"/>
</dbReference>
<dbReference type="Pfam" id="PF22468">
    <property type="entry name" value="ACT_9"/>
    <property type="match status" value="1"/>
</dbReference>
<protein>
    <recommendedName>
        <fullName evidence="13">Aspartokinase</fullName>
        <ecNumber evidence="13">2.7.2.4</ecNumber>
    </recommendedName>
</protein>
<keyword evidence="7 12" id="KW-0547">Nucleotide-binding</keyword>
<dbReference type="Pfam" id="PF00696">
    <property type="entry name" value="AA_kinase"/>
    <property type="match status" value="1"/>
</dbReference>
<gene>
    <name evidence="16" type="ORF">SAMN02745199_0921</name>
</gene>
<dbReference type="PANTHER" id="PTHR21499:SF3">
    <property type="entry name" value="ASPARTOKINASE"/>
    <property type="match status" value="1"/>
</dbReference>
<dbReference type="Gene3D" id="3.30.2130.10">
    <property type="entry name" value="VC0802-like"/>
    <property type="match status" value="1"/>
</dbReference>
<accession>A0A1M5SK77</accession>
<feature type="binding site" evidence="12">
    <location>
        <position position="46"/>
    </location>
    <ligand>
        <name>substrate</name>
    </ligand>
</feature>
<dbReference type="NCBIfam" id="NF005154">
    <property type="entry name" value="PRK06635.1-2"/>
    <property type="match status" value="1"/>
</dbReference>
<dbReference type="InterPro" id="IPR036393">
    <property type="entry name" value="AceGlu_kinase-like_sf"/>
</dbReference>
<evidence type="ECO:0000256" key="2">
    <source>
        <dbReference type="ARBA" id="ARBA00004986"/>
    </source>
</evidence>
<feature type="binding site" evidence="12">
    <location>
        <position position="73"/>
    </location>
    <ligand>
        <name>substrate</name>
    </ligand>
</feature>
<evidence type="ECO:0000256" key="10">
    <source>
        <dbReference type="ARBA" id="ARBA00023154"/>
    </source>
</evidence>
<dbReference type="PROSITE" id="PS00324">
    <property type="entry name" value="ASPARTOKINASE"/>
    <property type="match status" value="1"/>
</dbReference>
<dbReference type="UniPathway" id="UPA00051">
    <property type="reaction ID" value="UER00462"/>
</dbReference>
<dbReference type="UniPathway" id="UPA00034">
    <property type="reaction ID" value="UER00015"/>
</dbReference>
<dbReference type="EMBL" id="FQXN01000003">
    <property type="protein sequence ID" value="SHH38899.1"/>
    <property type="molecule type" value="Genomic_DNA"/>
</dbReference>
<dbReference type="SUPFAM" id="SSF55021">
    <property type="entry name" value="ACT-like"/>
    <property type="match status" value="2"/>
</dbReference>
<dbReference type="EC" id="2.7.2.4" evidence="13"/>
<name>A0A1M5SK77_9BACT</name>
<comment type="catalytic activity">
    <reaction evidence="11 13">
        <text>L-aspartate + ATP = 4-phospho-L-aspartate + ADP</text>
        <dbReference type="Rhea" id="RHEA:23776"/>
        <dbReference type="ChEBI" id="CHEBI:29991"/>
        <dbReference type="ChEBI" id="CHEBI:30616"/>
        <dbReference type="ChEBI" id="CHEBI:57535"/>
        <dbReference type="ChEBI" id="CHEBI:456216"/>
        <dbReference type="EC" id="2.7.2.4"/>
    </reaction>
</comment>
<keyword evidence="10" id="KW-0457">Lysine biosynthesis</keyword>
<dbReference type="GO" id="GO:0009090">
    <property type="term" value="P:homoserine biosynthetic process"/>
    <property type="evidence" value="ECO:0007669"/>
    <property type="project" value="TreeGrafter"/>
</dbReference>
<dbReference type="GO" id="GO:0005829">
    <property type="term" value="C:cytosol"/>
    <property type="evidence" value="ECO:0007669"/>
    <property type="project" value="TreeGrafter"/>
</dbReference>
<dbReference type="RefSeq" id="WP_073072747.1">
    <property type="nucleotide sequence ID" value="NZ_FQXN01000003.1"/>
</dbReference>
<dbReference type="STRING" id="1123380.SAMN02745199_0921"/>
<evidence type="ECO:0000313" key="16">
    <source>
        <dbReference type="EMBL" id="SHH38899.1"/>
    </source>
</evidence>
<comment type="similarity">
    <text evidence="4 13">Belongs to the aspartokinase family.</text>
</comment>
<dbReference type="PIRSF" id="PIRSF000726">
    <property type="entry name" value="Asp_kin"/>
    <property type="match status" value="1"/>
</dbReference>
<dbReference type="UniPathway" id="UPA00050">
    <property type="reaction ID" value="UER00461"/>
</dbReference>
<feature type="binding site" evidence="12">
    <location>
        <begin position="207"/>
        <end position="208"/>
    </location>
    <ligand>
        <name>ATP</name>
        <dbReference type="ChEBI" id="CHEBI:30616"/>
    </ligand>
</feature>
<dbReference type="FunFam" id="3.40.1160.10:FF:000002">
    <property type="entry name" value="Aspartokinase"/>
    <property type="match status" value="1"/>
</dbReference>
<dbReference type="InterPro" id="IPR005260">
    <property type="entry name" value="Asp_kin_monofn"/>
</dbReference>
<dbReference type="InterPro" id="IPR002912">
    <property type="entry name" value="ACT_dom"/>
</dbReference>
<dbReference type="NCBIfam" id="TIGR00657">
    <property type="entry name" value="asp_kinases"/>
    <property type="match status" value="1"/>
</dbReference>
<feature type="domain" description="ACT" evidence="15">
    <location>
        <begin position="339"/>
        <end position="399"/>
    </location>
</feature>
<keyword evidence="8 13" id="KW-0418">Kinase</keyword>